<dbReference type="KEGG" id="fvn:FVRRES_13431"/>
<reference evidence="3" key="1">
    <citation type="submission" date="2014-10" db="EMBL/GenBank/DDBJ databases">
        <authorList>
            <person name="King R."/>
        </authorList>
    </citation>
    <scope>NUCLEOTIDE SEQUENCE [LARGE SCALE GENOMIC DNA]</scope>
    <source>
        <strain evidence="3">A3/5</strain>
    </source>
</reference>
<dbReference type="RefSeq" id="XP_025583129.1">
    <property type="nucleotide sequence ID" value="XM_025728798.1"/>
</dbReference>
<keyword evidence="3" id="KW-1185">Reference proteome</keyword>
<dbReference type="EMBL" id="LN649232">
    <property type="protein sequence ID" value="CEI41123.1"/>
    <property type="molecule type" value="Genomic_DNA"/>
</dbReference>
<evidence type="ECO:0000256" key="1">
    <source>
        <dbReference type="SAM" id="MobiDB-lite"/>
    </source>
</evidence>
<dbReference type="GeneID" id="37265061"/>
<evidence type="ECO:0000313" key="3">
    <source>
        <dbReference type="Proteomes" id="UP000245910"/>
    </source>
</evidence>
<protein>
    <submittedName>
        <fullName evidence="2">Uncharacterized protein</fullName>
    </submittedName>
</protein>
<feature type="region of interest" description="Disordered" evidence="1">
    <location>
        <begin position="184"/>
        <end position="209"/>
    </location>
</feature>
<feature type="compositionally biased region" description="Basic residues" evidence="1">
    <location>
        <begin position="184"/>
        <end position="196"/>
    </location>
</feature>
<accession>A0A2L2STA6</accession>
<evidence type="ECO:0000313" key="2">
    <source>
        <dbReference type="EMBL" id="CEI41123.1"/>
    </source>
</evidence>
<dbReference type="Proteomes" id="UP000245910">
    <property type="component" value="Chromosome IIII"/>
</dbReference>
<organism evidence="2 3">
    <name type="scientific">Fusarium venenatum</name>
    <dbReference type="NCBI Taxonomy" id="56646"/>
    <lineage>
        <taxon>Eukaryota</taxon>
        <taxon>Fungi</taxon>
        <taxon>Dikarya</taxon>
        <taxon>Ascomycota</taxon>
        <taxon>Pezizomycotina</taxon>
        <taxon>Sordariomycetes</taxon>
        <taxon>Hypocreomycetidae</taxon>
        <taxon>Hypocreales</taxon>
        <taxon>Nectriaceae</taxon>
        <taxon>Fusarium</taxon>
    </lineage>
</organism>
<sequence>MEESTDETRSPAPNVDPTAVFDWVNLRDETMISPTERVLLLRTKFLARQNQSIMQAQEKILKVLNKSRNRRSSVLSAVTSVVEAFDALNDPADDMNLALTEAHETFVGDTNSKLYVKRTIAASQAAMTFRDYIGQAFSDNDGDHQGLSDDNKQLIVEDFSILNADLVTAVYIDLNKAMKKRKFKSKGKTKAKGRAKKMGEAAPTRETIPLEAAPGSEDIFFFTVDSSQVPSAQD</sequence>
<dbReference type="AlphaFoldDB" id="A0A2L2STA6"/>
<proteinExistence type="predicted"/>
<dbReference type="OrthoDB" id="5103820at2759"/>
<name>A0A2L2STA6_9HYPO</name>